<evidence type="ECO:0000313" key="1">
    <source>
        <dbReference type="EMBL" id="JAH59074.1"/>
    </source>
</evidence>
<accession>A0A0E9TZH9</accession>
<dbReference type="EMBL" id="GBXM01045486">
    <property type="protein sequence ID" value="JAH63091.1"/>
    <property type="molecule type" value="Transcribed_RNA"/>
</dbReference>
<organism evidence="1">
    <name type="scientific">Anguilla anguilla</name>
    <name type="common">European freshwater eel</name>
    <name type="synonym">Muraena anguilla</name>
    <dbReference type="NCBI Taxonomy" id="7936"/>
    <lineage>
        <taxon>Eukaryota</taxon>
        <taxon>Metazoa</taxon>
        <taxon>Chordata</taxon>
        <taxon>Craniata</taxon>
        <taxon>Vertebrata</taxon>
        <taxon>Euteleostomi</taxon>
        <taxon>Actinopterygii</taxon>
        <taxon>Neopterygii</taxon>
        <taxon>Teleostei</taxon>
        <taxon>Anguilliformes</taxon>
        <taxon>Anguillidae</taxon>
        <taxon>Anguilla</taxon>
    </lineage>
</organism>
<reference evidence="1" key="1">
    <citation type="submission" date="2014-11" db="EMBL/GenBank/DDBJ databases">
        <authorList>
            <person name="Amaro Gonzalez C."/>
        </authorList>
    </citation>
    <scope>NUCLEOTIDE SEQUENCE</scope>
</reference>
<proteinExistence type="predicted"/>
<sequence length="49" mass="5309">MPRREGGPGLVPWADSGKLPHSQYQYQEPIHCCCFPGSSQCGSVVSAFL</sequence>
<reference evidence="1" key="2">
    <citation type="journal article" date="2015" name="Fish Shellfish Immunol.">
        <title>Early steps in the European eel (Anguilla anguilla)-Vibrio vulnificus interaction in the gills: Role of the RtxA13 toxin.</title>
        <authorList>
            <person name="Callol A."/>
            <person name="Pajuelo D."/>
            <person name="Ebbesson L."/>
            <person name="Teles M."/>
            <person name="MacKenzie S."/>
            <person name="Amaro C."/>
        </authorList>
    </citation>
    <scope>NUCLEOTIDE SEQUENCE</scope>
</reference>
<protein>
    <submittedName>
        <fullName evidence="1">Uncharacterized protein</fullName>
    </submittedName>
</protein>
<dbReference type="EMBL" id="GBXM01049503">
    <property type="protein sequence ID" value="JAH59074.1"/>
    <property type="molecule type" value="Transcribed_RNA"/>
</dbReference>
<dbReference type="AlphaFoldDB" id="A0A0E9TZH9"/>
<name>A0A0E9TZH9_ANGAN</name>